<evidence type="ECO:0000313" key="2">
    <source>
        <dbReference type="Proteomes" id="UP001148629"/>
    </source>
</evidence>
<dbReference type="Proteomes" id="UP001148629">
    <property type="component" value="Unassembled WGS sequence"/>
</dbReference>
<proteinExistence type="predicted"/>
<accession>A0ACC1SGU4</accession>
<comment type="caution">
    <text evidence="1">The sequence shown here is derived from an EMBL/GenBank/DDBJ whole genome shotgun (WGS) entry which is preliminary data.</text>
</comment>
<keyword evidence="2" id="KW-1185">Reference proteome</keyword>
<reference evidence="1" key="1">
    <citation type="submission" date="2022-08" db="EMBL/GenBank/DDBJ databases">
        <title>Genome Sequence of Fusarium decemcellulare.</title>
        <authorList>
            <person name="Buettner E."/>
        </authorList>
    </citation>
    <scope>NUCLEOTIDE SEQUENCE</scope>
    <source>
        <strain evidence="1">Babe19</strain>
    </source>
</reference>
<organism evidence="1 2">
    <name type="scientific">Fusarium decemcellulare</name>
    <dbReference type="NCBI Taxonomy" id="57161"/>
    <lineage>
        <taxon>Eukaryota</taxon>
        <taxon>Fungi</taxon>
        <taxon>Dikarya</taxon>
        <taxon>Ascomycota</taxon>
        <taxon>Pezizomycotina</taxon>
        <taxon>Sordariomycetes</taxon>
        <taxon>Hypocreomycetidae</taxon>
        <taxon>Hypocreales</taxon>
        <taxon>Nectriaceae</taxon>
        <taxon>Fusarium</taxon>
        <taxon>Fusarium decemcellulare species complex</taxon>
    </lineage>
</organism>
<gene>
    <name evidence="1" type="ORF">NM208_g5541</name>
</gene>
<name>A0ACC1SGU4_9HYPO</name>
<protein>
    <submittedName>
        <fullName evidence="1">Uncharacterized protein</fullName>
    </submittedName>
</protein>
<evidence type="ECO:0000313" key="1">
    <source>
        <dbReference type="EMBL" id="KAJ3539320.1"/>
    </source>
</evidence>
<dbReference type="EMBL" id="JANRMS010000467">
    <property type="protein sequence ID" value="KAJ3539320.1"/>
    <property type="molecule type" value="Genomic_DNA"/>
</dbReference>
<sequence length="1082" mass="121200">MADSQITLQTSSASIRGVVDQRFGPSVWHFRGIPYGRIEKRFAKPEYVPLGGNEVDGTEFGPQCPQPHVDVGHLLRLPEKFSNPKIDQDEFRCLNLNVSRPKDSDIAGRGLLPVLVWIHGGSQCVTFASAASAVCDPTHFVAHSVDAAKPIIIVTFNYRLNIFAFGDGSGEKNLALQDQRITLEWVSKNISEFGGDPKQITLAGESAGAVYVHAHILSARSAGLVQQAVLASGSLHLSPPQPASVGKNLLDRIKSELASRKDTLHGGSAESLVKALVNCKINSMWLQQEADLDGWEDRSEQVDALMVSDVEYESAIWRNGVEHKPPGEIMEVVSASYPDSWQKLAELYNIHPDRPVSSKLGALDIINDTRFAFPAFDISERWRKEDNKRIYQYIVDEANPWQASSRAHHAVDLIFLFGGIDLSFKPGAERVGRHMREAWMVFMYGGSPWPRSSIQAFGPHGHCERLHMAGYGTRRRVDCFGYLQTLGKREELSIDDPDAPLGTLVLMGCIALSRCRARFPKGQDRRVLLTITIMAGHPFATSFEADTGYVDGKRVKNGSKYPDTPFFKGALQPSRIECDVVELETSGNIPKDINGTFFRVQPDPRFPPMYEEDVNFSGDGMVSAIIFNNGHVDFKQRYVQTDRYQAEAKHREAMFGKYRNPFTDNEMVKGIIRTVSNTNVYFWRGVMLASKEDGPPYAMDPSTLETLGRYDFEGQMKAPCFTAHPRFDPDTGEMVAFAYEAGGDGHDASCDIVVWTFEPENGKKTQERWYKAPFCGMIHDCALTENYLILPMTPLKCDLNRLKKGGNHWAWDPNEDQYYGIVPRRPGKNDDIIWLRADNGFHGHIAGAYEDENGHIVCDLTVADGNVFFWWPPDNGADGAHALQAKARQKLISDTFRWVFDPKSKTNTRVTPFKKYGTNGEFSRIDDRFTTKRYSHFWQLQMDPTRPYDIAKCGPPAGGLWNVMGHFNWDTETKDVYFAGPTCTFQEPVFIPKAGSQAEGDGYLVALLNHLDVQRNDILIFDALNVAQGPIGVVHLPLRLRMGLHGNFVDHNEIEEWQKRRSETGDVGPAKVATDPLPWQLG</sequence>